<dbReference type="SUPFAM" id="SSF103473">
    <property type="entry name" value="MFS general substrate transporter"/>
    <property type="match status" value="1"/>
</dbReference>
<comment type="similarity">
    <text evidence="2">Belongs to the major facilitator superfamily.</text>
</comment>
<evidence type="ECO:0000313" key="9">
    <source>
        <dbReference type="Proteomes" id="UP001262410"/>
    </source>
</evidence>
<keyword evidence="4 7" id="KW-0812">Transmembrane</keyword>
<evidence type="ECO:0000256" key="3">
    <source>
        <dbReference type="ARBA" id="ARBA00022448"/>
    </source>
</evidence>
<dbReference type="EMBL" id="JAVDPW010000008">
    <property type="protein sequence ID" value="MDR6292045.1"/>
    <property type="molecule type" value="Genomic_DNA"/>
</dbReference>
<dbReference type="Gene3D" id="1.20.1250.20">
    <property type="entry name" value="MFS general substrate transporter like domains"/>
    <property type="match status" value="1"/>
</dbReference>
<comment type="caution">
    <text evidence="8">The sequence shown here is derived from an EMBL/GenBank/DDBJ whole genome shotgun (WGS) entry which is preliminary data.</text>
</comment>
<evidence type="ECO:0000256" key="4">
    <source>
        <dbReference type="ARBA" id="ARBA00022692"/>
    </source>
</evidence>
<evidence type="ECO:0000256" key="6">
    <source>
        <dbReference type="ARBA" id="ARBA00023136"/>
    </source>
</evidence>
<dbReference type="InterPro" id="IPR011701">
    <property type="entry name" value="MFS"/>
</dbReference>
<feature type="transmembrane region" description="Helical" evidence="7">
    <location>
        <begin position="149"/>
        <end position="169"/>
    </location>
</feature>
<comment type="subcellular location">
    <subcellularLocation>
        <location evidence="1">Membrane</location>
        <topology evidence="1">Multi-pass membrane protein</topology>
    </subcellularLocation>
</comment>
<keyword evidence="6 7" id="KW-0472">Membrane</keyword>
<name>A0ABU1JTU7_9PROT</name>
<protein>
    <submittedName>
        <fullName evidence="8">PAT family beta-lactamase induction signal transducer AmpG</fullName>
    </submittedName>
</protein>
<feature type="transmembrane region" description="Helical" evidence="7">
    <location>
        <begin position="53"/>
        <end position="73"/>
    </location>
</feature>
<feature type="transmembrane region" description="Helical" evidence="7">
    <location>
        <begin position="111"/>
        <end position="137"/>
    </location>
</feature>
<dbReference type="Pfam" id="PF07690">
    <property type="entry name" value="MFS_1"/>
    <property type="match status" value="1"/>
</dbReference>
<feature type="transmembrane region" description="Helical" evidence="7">
    <location>
        <begin position="175"/>
        <end position="193"/>
    </location>
</feature>
<evidence type="ECO:0000256" key="2">
    <source>
        <dbReference type="ARBA" id="ARBA00008335"/>
    </source>
</evidence>
<reference evidence="8 9" key="1">
    <citation type="submission" date="2023-07" db="EMBL/GenBank/DDBJ databases">
        <title>Sorghum-associated microbial communities from plants grown in Nebraska, USA.</title>
        <authorList>
            <person name="Schachtman D."/>
        </authorList>
    </citation>
    <scope>NUCLEOTIDE SEQUENCE [LARGE SCALE GENOMIC DNA]</scope>
    <source>
        <strain evidence="8 9">584</strain>
    </source>
</reference>
<feature type="transmembrane region" description="Helical" evidence="7">
    <location>
        <begin position="85"/>
        <end position="105"/>
    </location>
</feature>
<dbReference type="PANTHER" id="PTHR12778:SF10">
    <property type="entry name" value="MAJOR FACILITATOR SUPERFAMILY DOMAIN-CONTAINING PROTEIN 3"/>
    <property type="match status" value="1"/>
</dbReference>
<feature type="transmembrane region" description="Helical" evidence="7">
    <location>
        <begin position="380"/>
        <end position="402"/>
    </location>
</feature>
<evidence type="ECO:0000256" key="1">
    <source>
        <dbReference type="ARBA" id="ARBA00004141"/>
    </source>
</evidence>
<dbReference type="RefSeq" id="WP_309797789.1">
    <property type="nucleotide sequence ID" value="NZ_JAVDPW010000008.1"/>
</dbReference>
<proteinExistence type="inferred from homology"/>
<feature type="transmembrane region" description="Helical" evidence="7">
    <location>
        <begin position="260"/>
        <end position="281"/>
    </location>
</feature>
<organism evidence="8 9">
    <name type="scientific">Inquilinus ginsengisoli</name>
    <dbReference type="NCBI Taxonomy" id="363840"/>
    <lineage>
        <taxon>Bacteria</taxon>
        <taxon>Pseudomonadati</taxon>
        <taxon>Pseudomonadota</taxon>
        <taxon>Alphaproteobacteria</taxon>
        <taxon>Rhodospirillales</taxon>
        <taxon>Rhodospirillaceae</taxon>
        <taxon>Inquilinus</taxon>
    </lineage>
</organism>
<evidence type="ECO:0000256" key="5">
    <source>
        <dbReference type="ARBA" id="ARBA00022989"/>
    </source>
</evidence>
<evidence type="ECO:0000256" key="7">
    <source>
        <dbReference type="SAM" id="Phobius"/>
    </source>
</evidence>
<evidence type="ECO:0000313" key="8">
    <source>
        <dbReference type="EMBL" id="MDR6292045.1"/>
    </source>
</evidence>
<accession>A0ABU1JTU7</accession>
<dbReference type="Proteomes" id="UP001262410">
    <property type="component" value="Unassembled WGS sequence"/>
</dbReference>
<keyword evidence="3" id="KW-0813">Transport</keyword>
<keyword evidence="9" id="KW-1185">Reference proteome</keyword>
<dbReference type="InterPro" id="IPR004752">
    <property type="entry name" value="AmpG_permease/AT-1"/>
</dbReference>
<dbReference type="InterPro" id="IPR036259">
    <property type="entry name" value="MFS_trans_sf"/>
</dbReference>
<gene>
    <name evidence="8" type="ORF">E9232_004583</name>
</gene>
<sequence>MAIATESRPAGTERPSLLLVLTGLYLAQAIPTSLFLVAMPPILRQEGVTRTTIGYLGLLAIPGVLKFLWAPMVDRVRPFARAHRAGWIALTQVGVVLTVLSLLLIRPGDIAGFIPIAFVIAMLIATQDIAADGFATLALRPGQRPMGNAVQSGAAAAGVVLGGSVGLLLYHQFGWAGMVLGIAGLCLLPLAAVPAMREDSDIAEGSALRPRPRVMAFLQRPEARRILWVALIFRASEGLVKPMEAPYLIDAQVGLDTIAYLSGAAATVAGLAGTVLLAWLLQRRGATATLGLIGILRVLACLVFALHAAGLVPGLPLLFGAAALQTLIRYTELVALFSLFMTVATPSQPGTDFTILACAQYAAYLLGSVLSGMIADRFGYALLFGAATLLSVAVLLGTLRLLAGATGPAAASGS</sequence>
<keyword evidence="5 7" id="KW-1133">Transmembrane helix</keyword>
<feature type="transmembrane region" description="Helical" evidence="7">
    <location>
        <begin position="288"/>
        <end position="311"/>
    </location>
</feature>
<dbReference type="PANTHER" id="PTHR12778">
    <property type="entry name" value="SOLUTE CARRIER FAMILY 33 ACETYL-COA TRANSPORTER -RELATED"/>
    <property type="match status" value="1"/>
</dbReference>
<feature type="transmembrane region" description="Helical" evidence="7">
    <location>
        <begin position="353"/>
        <end position="374"/>
    </location>
</feature>